<dbReference type="EMBL" id="JAODUP010000402">
    <property type="protein sequence ID" value="KAK2150510.1"/>
    <property type="molecule type" value="Genomic_DNA"/>
</dbReference>
<proteinExistence type="predicted"/>
<evidence type="ECO:0000313" key="2">
    <source>
        <dbReference type="Proteomes" id="UP001208570"/>
    </source>
</evidence>
<protein>
    <submittedName>
        <fullName evidence="1">Uncharacterized protein</fullName>
    </submittedName>
</protein>
<dbReference type="Proteomes" id="UP001208570">
    <property type="component" value="Unassembled WGS sequence"/>
</dbReference>
<name>A0AAD9JDP9_9ANNE</name>
<evidence type="ECO:0000313" key="1">
    <source>
        <dbReference type="EMBL" id="KAK2150510.1"/>
    </source>
</evidence>
<sequence>MFLATDNTVHCIFQFHWERIYAIHDVPHILKNVRNNVKKTRYPI</sequence>
<reference evidence="1" key="1">
    <citation type="journal article" date="2023" name="Mol. Biol. Evol.">
        <title>Third-Generation Sequencing Reveals the Adaptive Role of the Epigenome in Three Deep-Sea Polychaetes.</title>
        <authorList>
            <person name="Perez M."/>
            <person name="Aroh O."/>
            <person name="Sun Y."/>
            <person name="Lan Y."/>
            <person name="Juniper S.K."/>
            <person name="Young C.R."/>
            <person name="Angers B."/>
            <person name="Qian P.Y."/>
        </authorList>
    </citation>
    <scope>NUCLEOTIDE SEQUENCE</scope>
    <source>
        <strain evidence="1">P08H-3</strain>
    </source>
</reference>
<gene>
    <name evidence="1" type="ORF">LSH36_402g01022</name>
</gene>
<accession>A0AAD9JDP9</accession>
<organism evidence="1 2">
    <name type="scientific">Paralvinella palmiformis</name>
    <dbReference type="NCBI Taxonomy" id="53620"/>
    <lineage>
        <taxon>Eukaryota</taxon>
        <taxon>Metazoa</taxon>
        <taxon>Spiralia</taxon>
        <taxon>Lophotrochozoa</taxon>
        <taxon>Annelida</taxon>
        <taxon>Polychaeta</taxon>
        <taxon>Sedentaria</taxon>
        <taxon>Canalipalpata</taxon>
        <taxon>Terebellida</taxon>
        <taxon>Terebelliformia</taxon>
        <taxon>Alvinellidae</taxon>
        <taxon>Paralvinella</taxon>
    </lineage>
</organism>
<dbReference type="AlphaFoldDB" id="A0AAD9JDP9"/>
<keyword evidence="2" id="KW-1185">Reference proteome</keyword>
<comment type="caution">
    <text evidence="1">The sequence shown here is derived from an EMBL/GenBank/DDBJ whole genome shotgun (WGS) entry which is preliminary data.</text>
</comment>